<protein>
    <recommendedName>
        <fullName evidence="3">Oxidoreductase</fullName>
    </recommendedName>
</protein>
<evidence type="ECO:0000313" key="1">
    <source>
        <dbReference type="EMBL" id="GLT22113.1"/>
    </source>
</evidence>
<gene>
    <name evidence="1" type="ORF">GCM10007933_15710</name>
</gene>
<comment type="caution">
    <text evidence="1">The sequence shown here is derived from an EMBL/GenBank/DDBJ whole genome shotgun (WGS) entry which is preliminary data.</text>
</comment>
<proteinExistence type="predicted"/>
<evidence type="ECO:0000313" key="2">
    <source>
        <dbReference type="Proteomes" id="UP001157167"/>
    </source>
</evidence>
<dbReference type="Proteomes" id="UP001157167">
    <property type="component" value="Unassembled WGS sequence"/>
</dbReference>
<name>A0ABQ6F955_9RHOO</name>
<sequence length="143" mass="15927">MSLRYSHEELFRSLQALEEATFPKVCRNCGQAYADAEEFLAATRQVRADHSGLKASIDDDGSAIVEVFRNCVCGSTLLEVFYDRRDQTANGLKRRQRFGELLDKLIADGVDQQVARTELLKVVRGQPHNLIGLIRATKDGAGD</sequence>
<reference evidence="2" key="1">
    <citation type="journal article" date="2019" name="Int. J. Syst. Evol. Microbiol.">
        <title>The Global Catalogue of Microorganisms (GCM) 10K type strain sequencing project: providing services to taxonomists for standard genome sequencing and annotation.</title>
        <authorList>
            <consortium name="The Broad Institute Genomics Platform"/>
            <consortium name="The Broad Institute Genome Sequencing Center for Infectious Disease"/>
            <person name="Wu L."/>
            <person name="Ma J."/>
        </authorList>
    </citation>
    <scope>NUCLEOTIDE SEQUENCE [LARGE SCALE GENOMIC DNA]</scope>
    <source>
        <strain evidence="2">NBRC 102407</strain>
    </source>
</reference>
<keyword evidence="2" id="KW-1185">Reference proteome</keyword>
<dbReference type="EMBL" id="BSPX01000019">
    <property type="protein sequence ID" value="GLT22113.1"/>
    <property type="molecule type" value="Genomic_DNA"/>
</dbReference>
<dbReference type="RefSeq" id="WP_284187485.1">
    <property type="nucleotide sequence ID" value="NZ_BSPX01000019.1"/>
</dbReference>
<evidence type="ECO:0008006" key="3">
    <source>
        <dbReference type="Google" id="ProtNLM"/>
    </source>
</evidence>
<organism evidence="1 2">
    <name type="scientific">Zoogloea oryzae</name>
    <dbReference type="NCBI Taxonomy" id="310767"/>
    <lineage>
        <taxon>Bacteria</taxon>
        <taxon>Pseudomonadati</taxon>
        <taxon>Pseudomonadota</taxon>
        <taxon>Betaproteobacteria</taxon>
        <taxon>Rhodocyclales</taxon>
        <taxon>Zoogloeaceae</taxon>
        <taxon>Zoogloea</taxon>
    </lineage>
</organism>
<accession>A0ABQ6F955</accession>